<proteinExistence type="predicted"/>
<evidence type="ECO:0000313" key="2">
    <source>
        <dbReference type="EMBL" id="KAE8701972.1"/>
    </source>
</evidence>
<evidence type="ECO:0000256" key="1">
    <source>
        <dbReference type="SAM" id="MobiDB-lite"/>
    </source>
</evidence>
<dbReference type="EMBL" id="VEPZ02001013">
    <property type="protein sequence ID" value="KAE8701972.1"/>
    <property type="molecule type" value="Genomic_DNA"/>
</dbReference>
<protein>
    <recommendedName>
        <fullName evidence="4">Nucleotidyltransferase</fullName>
    </recommendedName>
</protein>
<accession>A0A6A3AGR6</accession>
<dbReference type="AlphaFoldDB" id="A0A6A3AGR6"/>
<name>A0A6A3AGR6_HIBSY</name>
<dbReference type="PANTHER" id="PTHR45979">
    <property type="entry name" value="PAP/OAS1 SUBSTRATE-BINDING DOMAIN SUPERFAMILY"/>
    <property type="match status" value="1"/>
</dbReference>
<organism evidence="2 3">
    <name type="scientific">Hibiscus syriacus</name>
    <name type="common">Rose of Sharon</name>
    <dbReference type="NCBI Taxonomy" id="106335"/>
    <lineage>
        <taxon>Eukaryota</taxon>
        <taxon>Viridiplantae</taxon>
        <taxon>Streptophyta</taxon>
        <taxon>Embryophyta</taxon>
        <taxon>Tracheophyta</taxon>
        <taxon>Spermatophyta</taxon>
        <taxon>Magnoliopsida</taxon>
        <taxon>eudicotyledons</taxon>
        <taxon>Gunneridae</taxon>
        <taxon>Pentapetalae</taxon>
        <taxon>rosids</taxon>
        <taxon>malvids</taxon>
        <taxon>Malvales</taxon>
        <taxon>Malvaceae</taxon>
        <taxon>Malvoideae</taxon>
        <taxon>Hibiscus</taxon>
    </lineage>
</organism>
<gene>
    <name evidence="2" type="ORF">F3Y22_tig00110503pilonHSYRG00371</name>
</gene>
<dbReference type="PANTHER" id="PTHR45979:SF30">
    <property type="entry name" value="NUCLEOTIDYLTRANSFERASE"/>
    <property type="match status" value="1"/>
</dbReference>
<feature type="region of interest" description="Disordered" evidence="1">
    <location>
        <begin position="470"/>
        <end position="509"/>
    </location>
</feature>
<evidence type="ECO:0000313" key="3">
    <source>
        <dbReference type="Proteomes" id="UP000436088"/>
    </source>
</evidence>
<feature type="region of interest" description="Disordered" evidence="1">
    <location>
        <begin position="291"/>
        <end position="321"/>
    </location>
</feature>
<feature type="region of interest" description="Disordered" evidence="1">
    <location>
        <begin position="74"/>
        <end position="93"/>
    </location>
</feature>
<reference evidence="2" key="1">
    <citation type="submission" date="2019-09" db="EMBL/GenBank/DDBJ databases">
        <title>Draft genome information of white flower Hibiscus syriacus.</title>
        <authorList>
            <person name="Kim Y.-M."/>
        </authorList>
    </citation>
    <scope>NUCLEOTIDE SEQUENCE [LARGE SCALE GENOMIC DNA]</scope>
    <source>
        <strain evidence="2">YM2019G1</strain>
    </source>
</reference>
<keyword evidence="3" id="KW-1185">Reference proteome</keyword>
<comment type="caution">
    <text evidence="2">The sequence shown here is derived from an EMBL/GenBank/DDBJ whole genome shotgun (WGS) entry which is preliminary data.</text>
</comment>
<feature type="compositionally biased region" description="Polar residues" evidence="1">
    <location>
        <begin position="78"/>
        <end position="93"/>
    </location>
</feature>
<feature type="compositionally biased region" description="Basic and acidic residues" evidence="1">
    <location>
        <begin position="474"/>
        <end position="487"/>
    </location>
</feature>
<feature type="region of interest" description="Disordered" evidence="1">
    <location>
        <begin position="22"/>
        <end position="45"/>
    </location>
</feature>
<sequence>MRSDDNGRKIMESITVAINNIKSSCDDPIEPRSNFGSQETNPGEVEDELWLEQERCSNGDFDLDNRRFDMLQSDDKQLSTSAGSKVDISGSSTKAQQKFTKETRVSRLEDHLDVFQYQDNRADVCLDERTASSGYMPASHISSIRSKTSPENCWEGSSAWVSQPAGEERDRKPAASVLPSVACGNGKSVSEHSSQVDDDNLPSIVGTEMAERTVGSQLGGVLPVQKQQMLGFEEAQTNGSDPLIHNAPFLLGPDSGQRTVDNSGAPSLAFTIAGPPVPFLFCPVYNIPEETGTPDASTSPFSWDEGLDNNGSGKIFESSEGLDQSAVLSTSSSMRKVSSLEPSEHKSDILDGDIATHWQNLQNGQFCQNFRNPPNLIYPSPIVVPPVYLQGHFPWDGPGRPLSSNMNLFSQLTSYEPRIFPVTPLQSVSNRPSNVFPRYVDGMPRYRSGTGTFLPNPRFSMRERYSANTRRGKYNYDRNDHHGDKEGNWNANTKSRAAGHSHGRNQNEKSRFIFDQFAAVAGESRAERSWGSHRHDSFTSYQSRNGLVRLSSSQSSSAGMPYGMYPLPSMNSNGVSSNGPSTIPSVVMMYPYDHNSSYDNPDEQLEFGSLGGFTGMNEVSQLSDGSSSTGVYDEQRFYGCSAQRSSPDQPSPISKGSKPVGLKTSLHICMLVSDCLPSIL</sequence>
<dbReference type="InterPro" id="IPR058921">
    <property type="entry name" value="PAP/OAS1-rel"/>
</dbReference>
<evidence type="ECO:0008006" key="4">
    <source>
        <dbReference type="Google" id="ProtNLM"/>
    </source>
</evidence>
<dbReference type="Proteomes" id="UP000436088">
    <property type="component" value="Unassembled WGS sequence"/>
</dbReference>